<dbReference type="InterPro" id="IPR036770">
    <property type="entry name" value="Ankyrin_rpt-contain_sf"/>
</dbReference>
<evidence type="ECO:0000256" key="4">
    <source>
        <dbReference type="SAM" id="MobiDB-lite"/>
    </source>
</evidence>
<reference evidence="6" key="2">
    <citation type="journal article" date="2016" name="Genome Announc.">
        <title>Draft Genome Sequences of Two Novel Amoeba-Resistant Intranuclear Bacteria, 'Candidatus Berkiella cookevillensis' and 'Candidatus Berkiella aquae'.</title>
        <authorList>
            <person name="Mehari Y.T."/>
            <person name="Arivett B.A."/>
            <person name="Farone A.L."/>
            <person name="Gunderson J.H."/>
            <person name="Farone M.B."/>
        </authorList>
    </citation>
    <scope>NUCLEOTIDE SEQUENCE</scope>
    <source>
        <strain evidence="6">HT99</strain>
    </source>
</reference>
<dbReference type="RefSeq" id="WP_075065535.1">
    <property type="nucleotide sequence ID" value="NZ_LKAJ02000001.1"/>
</dbReference>
<dbReference type="PANTHER" id="PTHR24198:SF165">
    <property type="entry name" value="ANKYRIN REPEAT-CONTAINING PROTEIN-RELATED"/>
    <property type="match status" value="1"/>
</dbReference>
<reference evidence="6" key="3">
    <citation type="submission" date="2021-06" db="EMBL/GenBank/DDBJ databases">
        <title>Genomic Description and Analysis of Intracellular Bacteria, Candidatus Berkiella cookevillensis and Candidatus Berkiella aquae.</title>
        <authorList>
            <person name="Kidane D.T."/>
            <person name="Mehari Y.T."/>
            <person name="Rice F.C."/>
            <person name="Arivett B.A."/>
            <person name="Farone A.L."/>
            <person name="Berk S.G."/>
            <person name="Farone M.B."/>
        </authorList>
    </citation>
    <scope>NUCLEOTIDE SEQUENCE</scope>
    <source>
        <strain evidence="6">HT99</strain>
    </source>
</reference>
<keyword evidence="1" id="KW-0677">Repeat</keyword>
<dbReference type="Gene3D" id="1.25.40.20">
    <property type="entry name" value="Ankyrin repeat-containing domain"/>
    <property type="match status" value="1"/>
</dbReference>
<name>A0A0Q9YZR2_9GAMM</name>
<dbReference type="PANTHER" id="PTHR24198">
    <property type="entry name" value="ANKYRIN REPEAT AND PROTEIN KINASE DOMAIN-CONTAINING PROTEIN"/>
    <property type="match status" value="1"/>
</dbReference>
<organism evidence="5">
    <name type="scientific">Candidatus Berkiella aquae</name>
    <dbReference type="NCBI Taxonomy" id="295108"/>
    <lineage>
        <taxon>Bacteria</taxon>
        <taxon>Pseudomonadati</taxon>
        <taxon>Pseudomonadota</taxon>
        <taxon>Gammaproteobacteria</taxon>
        <taxon>Candidatus Berkiellales</taxon>
        <taxon>Candidatus Berkiellaceae</taxon>
        <taxon>Candidatus Berkiella</taxon>
    </lineage>
</organism>
<evidence type="ECO:0000256" key="1">
    <source>
        <dbReference type="ARBA" id="ARBA00022737"/>
    </source>
</evidence>
<dbReference type="SUPFAM" id="SSF48403">
    <property type="entry name" value="Ankyrin repeat"/>
    <property type="match status" value="1"/>
</dbReference>
<feature type="repeat" description="ANK" evidence="3">
    <location>
        <begin position="202"/>
        <end position="234"/>
    </location>
</feature>
<feature type="region of interest" description="Disordered" evidence="4">
    <location>
        <begin position="693"/>
        <end position="758"/>
    </location>
</feature>
<dbReference type="EMBL" id="LKAJ02000001">
    <property type="protein sequence ID" value="MCS5710607.1"/>
    <property type="molecule type" value="Genomic_DNA"/>
</dbReference>
<dbReference type="OrthoDB" id="5652925at2"/>
<evidence type="ECO:0000313" key="6">
    <source>
        <dbReference type="EMBL" id="MCS5710607.1"/>
    </source>
</evidence>
<evidence type="ECO:0000256" key="2">
    <source>
        <dbReference type="ARBA" id="ARBA00023043"/>
    </source>
</evidence>
<dbReference type="Pfam" id="PF00023">
    <property type="entry name" value="Ank"/>
    <property type="match status" value="2"/>
</dbReference>
<dbReference type="InterPro" id="IPR002110">
    <property type="entry name" value="Ankyrin_rpt"/>
</dbReference>
<evidence type="ECO:0000256" key="3">
    <source>
        <dbReference type="PROSITE-ProRule" id="PRU00023"/>
    </source>
</evidence>
<proteinExistence type="predicted"/>
<dbReference type="PROSITE" id="PS50088">
    <property type="entry name" value="ANK_REPEAT"/>
    <property type="match status" value="1"/>
</dbReference>
<dbReference type="Proteomes" id="UP000051497">
    <property type="component" value="Unassembled WGS sequence"/>
</dbReference>
<keyword evidence="7" id="KW-1185">Reference proteome</keyword>
<accession>A0A0Q9YZR2</accession>
<evidence type="ECO:0000313" key="7">
    <source>
        <dbReference type="Proteomes" id="UP000051497"/>
    </source>
</evidence>
<keyword evidence="2 3" id="KW-0040">ANK repeat</keyword>
<dbReference type="PROSITE" id="PS50297">
    <property type="entry name" value="ANK_REP_REGION"/>
    <property type="match status" value="1"/>
</dbReference>
<dbReference type="AlphaFoldDB" id="A0A0Q9YZR2"/>
<dbReference type="STRING" id="295108.HT99x_00890"/>
<evidence type="ECO:0000313" key="5">
    <source>
        <dbReference type="EMBL" id="KRG21699.1"/>
    </source>
</evidence>
<comment type="caution">
    <text evidence="5">The sequence shown here is derived from an EMBL/GenBank/DDBJ whole genome shotgun (WGS) entry which is preliminary data.</text>
</comment>
<protein>
    <submittedName>
        <fullName evidence="6">Ankyrin repeat domain-containing protein</fullName>
    </submittedName>
    <submittedName>
        <fullName evidence="5">Ankyrin repeats (3 copies)</fullName>
    </submittedName>
</protein>
<dbReference type="SMART" id="SM00248">
    <property type="entry name" value="ANK"/>
    <property type="match status" value="4"/>
</dbReference>
<dbReference type="EMBL" id="LKAJ01000003">
    <property type="protein sequence ID" value="KRG21699.1"/>
    <property type="molecule type" value="Genomic_DNA"/>
</dbReference>
<sequence>MKTIDSEIEESLKNLNILLRKRQLQRKEILAAQKLHEEIQKLVKIKQFLDANGFIHINQVKEQNTPLIAAITQNNIEVVDLLLSHPKIKINQPNNLGRTPVWISAHQGKVEFLKKLSDRKADFRKADNGGKTPLFASMMNGFSRATAFIVHKLTGLSIYDDNEYGQLPVHALKNSAKTQEEFENIIKLFKENNIDIDAKNDNMQTALIAAANEDNLPLVKALIAQGADLTAVDRDNGTFLDALGKPNRSEILLFMKEKNMNTEWFENVDDVKRYGHILGIGTFLKLGHHLGLGGVIRVPIGKAHKTAPVYTEAWHRDQSFKTLMHEVKVYADNQTLPNDDFSRIEEALIISNHLITDQNTLNSYNDAYQSYVDGNPLILPVVTPSHGVGLALYKDKLIYTDRFLPTGGKVNECTKIFQLNNTSEAAIRDLITSLRNEVEGTTVTDKIRQYVDFEHPIIETGDRLQMHGTCTYSNPRSNIEGLLCVMQADRLNSNRDTIPIENIHSCRISAQQAYKDFNYKSRFRNVQSLMTKLSEAENQGEHDKANMYYDIVESYMKGHTSRFKNHGTDRANSLEMYQRLPPRLKKEFDRNNRFLARRLKGSTLYHRVHKVLKKNKKPLTNTILNEVLHQIKLQQATDQSPNLHQAVLETFKLIAESNPDLLKTLPQILNALKKDNALTVPDKKEILRHLHGESARAKSVVSTHRISKAPHEREKSSKQVAKKRTAQPLLFQELPPLPSLKGTVEEKPQWKSYKPKKS</sequence>
<gene>
    <name evidence="6" type="ORF">HT99x_004135</name>
    <name evidence="5" type="ORF">HT99x_00890</name>
</gene>
<reference evidence="5" key="1">
    <citation type="submission" date="2015-09" db="EMBL/GenBank/DDBJ databases">
        <title>Draft Genome Sequences of Two Novel Amoeba-resistant Intranuclear Bacteria, Candidatus Berkiella cookevillensis and Candidatus Berkiella aquae.</title>
        <authorList>
            <person name="Mehari Y.T."/>
            <person name="Arivett B.A."/>
            <person name="Farone A.L."/>
            <person name="Gunderson J.H."/>
            <person name="Farone M.B."/>
        </authorList>
    </citation>
    <scope>NUCLEOTIDE SEQUENCE [LARGE SCALE GENOMIC DNA]</scope>
    <source>
        <strain evidence="5">HT99</strain>
    </source>
</reference>